<dbReference type="RefSeq" id="WP_091550209.1">
    <property type="nucleotide sequence ID" value="NZ_FNPH01000001.1"/>
</dbReference>
<keyword evidence="3" id="KW-0808">Transferase</keyword>
<keyword evidence="1" id="KW-1133">Transmembrane helix</keyword>
<gene>
    <name evidence="3" type="ORF">SAMN05444365_101197</name>
</gene>
<dbReference type="AlphaFoldDB" id="A0A1H3FXX9"/>
<dbReference type="OrthoDB" id="7054180at2"/>
<dbReference type="SUPFAM" id="SSF69593">
    <property type="entry name" value="Glycerol-3-phosphate (1)-acyltransferase"/>
    <property type="match status" value="1"/>
</dbReference>
<sequence>MPLPPRWIRRVVFGPAVVLLAGFVLTTLPLWLLLAAAVSPLVPGRLRPLRLLWVAVLYLLLDAAALVALFALWVGSGFGWRTGGPRFQRAHYVLAGWFLTVLFWQARWTLRLRIAVVGTDPDTAQPGRPELVVCRHAGPGDSFILIHALVNWFDREPRIVLKDSLQWDPAVDVLLNRLPNRFIAGPGRRDGAAEEQVGHLASGLDENDAFVIFPEGGNFTPGRRTRAIDRLRALGLEKMAQRAEAMRHVLAPRPGGLLAALEAAPDAGVIFVAHTGLDRMLTVADVWRELPMDKQITMRFWSVPPEEVPAGRQERIDWLYDWWARIDEWIEANRPVAAPGE</sequence>
<evidence type="ECO:0000313" key="3">
    <source>
        <dbReference type="EMBL" id="SDX95647.1"/>
    </source>
</evidence>
<evidence type="ECO:0000259" key="2">
    <source>
        <dbReference type="SMART" id="SM00563"/>
    </source>
</evidence>
<evidence type="ECO:0000256" key="1">
    <source>
        <dbReference type="SAM" id="Phobius"/>
    </source>
</evidence>
<evidence type="ECO:0000313" key="4">
    <source>
        <dbReference type="Proteomes" id="UP000242415"/>
    </source>
</evidence>
<dbReference type="PANTHER" id="PTHR10983:SF24">
    <property type="entry name" value="1-ACYLGLYCEROL-3-PHOSPHATE O-ACYLTRANSFERASE 3, ISOFORM E-RELATED"/>
    <property type="match status" value="1"/>
</dbReference>
<keyword evidence="1" id="KW-0812">Transmembrane</keyword>
<dbReference type="EMBL" id="FNPH01000001">
    <property type="protein sequence ID" value="SDX95647.1"/>
    <property type="molecule type" value="Genomic_DNA"/>
</dbReference>
<keyword evidence="1" id="KW-0472">Membrane</keyword>
<keyword evidence="4" id="KW-1185">Reference proteome</keyword>
<dbReference type="Proteomes" id="UP000242415">
    <property type="component" value="Unassembled WGS sequence"/>
</dbReference>
<organism evidence="3 4">
    <name type="scientific">Micromonospora pattaloongensis</name>
    <dbReference type="NCBI Taxonomy" id="405436"/>
    <lineage>
        <taxon>Bacteria</taxon>
        <taxon>Bacillati</taxon>
        <taxon>Actinomycetota</taxon>
        <taxon>Actinomycetes</taxon>
        <taxon>Micromonosporales</taxon>
        <taxon>Micromonosporaceae</taxon>
        <taxon>Micromonospora</taxon>
    </lineage>
</organism>
<dbReference type="PANTHER" id="PTHR10983">
    <property type="entry name" value="1-ACYLGLYCEROL-3-PHOSPHATE ACYLTRANSFERASE-RELATED"/>
    <property type="match status" value="1"/>
</dbReference>
<proteinExistence type="predicted"/>
<dbReference type="Pfam" id="PF01553">
    <property type="entry name" value="Acyltransferase"/>
    <property type="match status" value="1"/>
</dbReference>
<keyword evidence="3" id="KW-0012">Acyltransferase</keyword>
<accession>A0A1H3FXX9</accession>
<dbReference type="GO" id="GO:0012505">
    <property type="term" value="C:endomembrane system"/>
    <property type="evidence" value="ECO:0007669"/>
    <property type="project" value="TreeGrafter"/>
</dbReference>
<feature type="domain" description="Phospholipid/glycerol acyltransferase" evidence="2">
    <location>
        <begin position="130"/>
        <end position="277"/>
    </location>
</feature>
<dbReference type="GO" id="GO:0003841">
    <property type="term" value="F:1-acylglycerol-3-phosphate O-acyltransferase activity"/>
    <property type="evidence" value="ECO:0007669"/>
    <property type="project" value="TreeGrafter"/>
</dbReference>
<dbReference type="STRING" id="405436.SAMN05444365_101197"/>
<reference evidence="4" key="1">
    <citation type="submission" date="2016-10" db="EMBL/GenBank/DDBJ databases">
        <authorList>
            <person name="Varghese N."/>
            <person name="Submissions S."/>
        </authorList>
    </citation>
    <scope>NUCLEOTIDE SEQUENCE [LARGE SCALE GENOMIC DNA]</scope>
    <source>
        <strain evidence="4">DSM 45245</strain>
    </source>
</reference>
<dbReference type="InterPro" id="IPR002123">
    <property type="entry name" value="Plipid/glycerol_acylTrfase"/>
</dbReference>
<feature type="transmembrane region" description="Helical" evidence="1">
    <location>
        <begin position="87"/>
        <end position="104"/>
    </location>
</feature>
<name>A0A1H3FXX9_9ACTN</name>
<feature type="transmembrane region" description="Helical" evidence="1">
    <location>
        <begin position="51"/>
        <end position="75"/>
    </location>
</feature>
<protein>
    <submittedName>
        <fullName evidence="3">Acyltransferase</fullName>
    </submittedName>
</protein>
<dbReference type="SMART" id="SM00563">
    <property type="entry name" value="PlsC"/>
    <property type="match status" value="1"/>
</dbReference>
<feature type="transmembrane region" description="Helical" evidence="1">
    <location>
        <begin position="12"/>
        <end position="39"/>
    </location>
</feature>